<dbReference type="InterPro" id="IPR009057">
    <property type="entry name" value="Homeodomain-like_sf"/>
</dbReference>
<evidence type="ECO:0008006" key="4">
    <source>
        <dbReference type="Google" id="ProtNLM"/>
    </source>
</evidence>
<organism evidence="2 3">
    <name type="scientific">Halalkalicoccus paucihalophilus</name>
    <dbReference type="NCBI Taxonomy" id="1008153"/>
    <lineage>
        <taxon>Archaea</taxon>
        <taxon>Methanobacteriati</taxon>
        <taxon>Methanobacteriota</taxon>
        <taxon>Stenosarchaea group</taxon>
        <taxon>Halobacteria</taxon>
        <taxon>Halobacteriales</taxon>
        <taxon>Halococcaceae</taxon>
        <taxon>Halalkalicoccus</taxon>
    </lineage>
</organism>
<sequence length="138" mass="15543">MTKLDAIPAADLREALSETTDHKAVRRLMVALAYKDGDSVDRLSDLYGIPSSTVYYWLDRFEERGIEGGLEDESRPGRPPKLDEGDRKSLTADLALSPTDLGYDADEWGPKLARDHIHREYGIEYSLGHVRRLLRAGE</sequence>
<feature type="region of interest" description="Disordered" evidence="1">
    <location>
        <begin position="68"/>
        <end position="90"/>
    </location>
</feature>
<reference evidence="2 3" key="1">
    <citation type="submission" date="2016-02" db="EMBL/GenBank/DDBJ databases">
        <title>Genome sequence of Halalkalicoccus paucihalophilus DSM 24557.</title>
        <authorList>
            <person name="Poehlein A."/>
            <person name="Daniel R."/>
        </authorList>
    </citation>
    <scope>NUCLEOTIDE SEQUENCE [LARGE SCALE GENOMIC DNA]</scope>
    <source>
        <strain evidence="2 3">DSM 24557</strain>
    </source>
</reference>
<dbReference type="PATRIC" id="fig|1008153.3.peg.2127"/>
<dbReference type="Pfam" id="PF13565">
    <property type="entry name" value="HTH_32"/>
    <property type="match status" value="1"/>
</dbReference>
<dbReference type="Gene3D" id="1.10.10.60">
    <property type="entry name" value="Homeodomain-like"/>
    <property type="match status" value="1"/>
</dbReference>
<dbReference type="AlphaFoldDB" id="A0A151ACZ2"/>
<gene>
    <name evidence="2" type="ORF">HAPAU_20920</name>
</gene>
<comment type="caution">
    <text evidence="2">The sequence shown here is derived from an EMBL/GenBank/DDBJ whole genome shotgun (WGS) entry which is preliminary data.</text>
</comment>
<evidence type="ECO:0000313" key="2">
    <source>
        <dbReference type="EMBL" id="KYH25420.1"/>
    </source>
</evidence>
<protein>
    <recommendedName>
        <fullName evidence="4">Transposase</fullName>
    </recommendedName>
</protein>
<proteinExistence type="predicted"/>
<dbReference type="SUPFAM" id="SSF46689">
    <property type="entry name" value="Homeodomain-like"/>
    <property type="match status" value="1"/>
</dbReference>
<name>A0A151ACZ2_9EURY</name>
<dbReference type="RefSeq" id="WP_066382207.1">
    <property type="nucleotide sequence ID" value="NZ_LTAZ01000005.1"/>
</dbReference>
<evidence type="ECO:0000313" key="3">
    <source>
        <dbReference type="Proteomes" id="UP000075321"/>
    </source>
</evidence>
<dbReference type="OrthoDB" id="195008at2157"/>
<evidence type="ECO:0000256" key="1">
    <source>
        <dbReference type="SAM" id="MobiDB-lite"/>
    </source>
</evidence>
<dbReference type="Proteomes" id="UP000075321">
    <property type="component" value="Unassembled WGS sequence"/>
</dbReference>
<keyword evidence="3" id="KW-1185">Reference proteome</keyword>
<accession>A0A151ACZ2</accession>
<dbReference type="EMBL" id="LTAZ01000005">
    <property type="protein sequence ID" value="KYH25420.1"/>
    <property type="molecule type" value="Genomic_DNA"/>
</dbReference>